<evidence type="ECO:0000313" key="6">
    <source>
        <dbReference type="Proteomes" id="UP000294726"/>
    </source>
</evidence>
<dbReference type="Gene3D" id="3.90.180.10">
    <property type="entry name" value="Medium-chain alcohol dehydrogenases, catalytic domain"/>
    <property type="match status" value="1"/>
</dbReference>
<dbReference type="EMBL" id="MLOK01000046">
    <property type="protein sequence ID" value="OIM20972.1"/>
    <property type="molecule type" value="Genomic_DNA"/>
</dbReference>
<dbReference type="AlphaFoldDB" id="A0A483BT75"/>
<dbReference type="EC" id="1.6.5.5" evidence="4"/>
<reference evidence="2" key="3">
    <citation type="submission" date="2019-10" db="EMBL/GenBank/DDBJ databases">
        <title>Malate fermentation in French cider.</title>
        <authorList>
            <person name="Cousin F.J."/>
            <person name="Medina Fernandez S."/>
            <person name="Misery B."/>
            <person name="Laplace J.-M."/>
            <person name="Cretenet M."/>
        </authorList>
    </citation>
    <scope>NUCLEOTIDE SEQUENCE</scope>
    <source>
        <strain evidence="2">UCMA15129</strain>
    </source>
</reference>
<keyword evidence="4" id="KW-0560">Oxidoreductase</keyword>
<dbReference type="EMBL" id="WERV01000004">
    <property type="protein sequence ID" value="MDV7715302.1"/>
    <property type="molecule type" value="Genomic_DNA"/>
</dbReference>
<gene>
    <name evidence="3" type="ORF">ATX59_06660</name>
    <name evidence="2" type="ORF">GA838_05965</name>
    <name evidence="4" type="ORF">OENI_1369</name>
</gene>
<dbReference type="InterPro" id="IPR013149">
    <property type="entry name" value="ADH-like_C"/>
</dbReference>
<reference evidence="3 5" key="1">
    <citation type="journal article" date="2016" name="BMC Genomics">
        <title>Consensus pan-genome assembly of the specialised wine bacterium Oenococcus oeni.</title>
        <authorList>
            <person name="Sternes P.R."/>
            <person name="Borneman A.R."/>
        </authorList>
    </citation>
    <scope>NUCLEOTIDE SEQUENCE [LARGE SCALE GENOMIC DNA]</scope>
    <source>
        <strain evidence="3 5">AWRIB661</strain>
    </source>
</reference>
<dbReference type="InterPro" id="IPR051397">
    <property type="entry name" value="Zn-ADH-like_protein"/>
</dbReference>
<dbReference type="SUPFAM" id="SSF51735">
    <property type="entry name" value="NAD(P)-binding Rossmann-fold domains"/>
    <property type="match status" value="1"/>
</dbReference>
<dbReference type="InterPro" id="IPR020843">
    <property type="entry name" value="ER"/>
</dbReference>
<evidence type="ECO:0000313" key="2">
    <source>
        <dbReference type="EMBL" id="MDV7715302.1"/>
    </source>
</evidence>
<dbReference type="PANTHER" id="PTHR43677">
    <property type="entry name" value="SHORT-CHAIN DEHYDROGENASE/REDUCTASE"/>
    <property type="match status" value="1"/>
</dbReference>
<name>A0A483BT75_OENOE</name>
<feature type="domain" description="Enoyl reductase (ER)" evidence="1">
    <location>
        <begin position="10"/>
        <end position="313"/>
    </location>
</feature>
<dbReference type="SUPFAM" id="SSF50129">
    <property type="entry name" value="GroES-like"/>
    <property type="match status" value="1"/>
</dbReference>
<sequence length="315" mass="34042">MKAAVLKNYGTLPEYQEFPEPKPKNSDELLVTPIASSVKRLDVIRAAGKHYTKFSELPAVMGMDGVAKLDNNSRVYAMGITGMMAEKALIDQRAMTVLPDGLDAGLAAALPNALVGSDLALLERGKIKTGDVVFINGATGLTGSLAVQMAKLRGAKRVIVTGRDPIKLQHLKDLGADLTITTNQPDNSFVKELINAYNQSPFNLILDYLWGHPAELIIEALRRIRFLNSLKYISIGSLAGEGISVPSQLLRSKNLELIGSGIGSLDPNAVQGYMQKHLTEIFDYANQGKLSLELKSFPLDKISSAWISAPAVITI</sequence>
<accession>A0A483BT75</accession>
<dbReference type="Pfam" id="PF00107">
    <property type="entry name" value="ADH_zinc_N"/>
    <property type="match status" value="1"/>
</dbReference>
<dbReference type="EMBL" id="LR031358">
    <property type="protein sequence ID" value="VDB98633.1"/>
    <property type="molecule type" value="Genomic_DNA"/>
</dbReference>
<dbReference type="PANTHER" id="PTHR43677:SF11">
    <property type="entry name" value="ZINC-CONTAINING ALCOHOL DEHYDROGENASE"/>
    <property type="match status" value="1"/>
</dbReference>
<dbReference type="Proteomes" id="UP000294726">
    <property type="component" value="Chromosome"/>
</dbReference>
<dbReference type="GO" id="GO:0003960">
    <property type="term" value="F:quinone reductase (NADPH) activity"/>
    <property type="evidence" value="ECO:0007669"/>
    <property type="project" value="UniProtKB-EC"/>
</dbReference>
<protein>
    <submittedName>
        <fullName evidence="4">NADPH-dependent quinone reductase</fullName>
        <ecNumber evidence="4">1.6.5.5</ecNumber>
    </submittedName>
    <submittedName>
        <fullName evidence="3">NADPH:quinone reductase</fullName>
    </submittedName>
    <submittedName>
        <fullName evidence="2">Zinc-binding dehydrogenase</fullName>
    </submittedName>
</protein>
<dbReference type="Gene3D" id="3.40.50.720">
    <property type="entry name" value="NAD(P)-binding Rossmann-like Domain"/>
    <property type="match status" value="1"/>
</dbReference>
<evidence type="ECO:0000259" key="1">
    <source>
        <dbReference type="SMART" id="SM00829"/>
    </source>
</evidence>
<dbReference type="SMART" id="SM00829">
    <property type="entry name" value="PKS_ER"/>
    <property type="match status" value="1"/>
</dbReference>
<evidence type="ECO:0000313" key="4">
    <source>
        <dbReference type="EMBL" id="VDB98633.1"/>
    </source>
</evidence>
<evidence type="ECO:0000313" key="3">
    <source>
        <dbReference type="EMBL" id="OIM20972.1"/>
    </source>
</evidence>
<dbReference type="InterPro" id="IPR011032">
    <property type="entry name" value="GroES-like_sf"/>
</dbReference>
<dbReference type="RefSeq" id="WP_002822281.1">
    <property type="nucleotide sequence ID" value="NZ_CP038451.1"/>
</dbReference>
<dbReference type="Proteomes" id="UP001281024">
    <property type="component" value="Unassembled WGS sequence"/>
</dbReference>
<proteinExistence type="predicted"/>
<dbReference type="Proteomes" id="UP000181728">
    <property type="component" value="Unassembled WGS sequence"/>
</dbReference>
<dbReference type="InterPro" id="IPR036291">
    <property type="entry name" value="NAD(P)-bd_dom_sf"/>
</dbReference>
<evidence type="ECO:0000313" key="5">
    <source>
        <dbReference type="Proteomes" id="UP000181728"/>
    </source>
</evidence>
<organism evidence="4 6">
    <name type="scientific">Oenococcus oeni</name>
    <name type="common">Leuconostoc oenos</name>
    <dbReference type="NCBI Taxonomy" id="1247"/>
    <lineage>
        <taxon>Bacteria</taxon>
        <taxon>Bacillati</taxon>
        <taxon>Bacillota</taxon>
        <taxon>Bacilli</taxon>
        <taxon>Lactobacillales</taxon>
        <taxon>Lactobacillaceae</taxon>
        <taxon>Oenococcus</taxon>
    </lineage>
</organism>
<reference evidence="4 6" key="2">
    <citation type="submission" date="2018-08" db="EMBL/GenBank/DDBJ databases">
        <authorList>
            <person name="Lorentzen P. G. S. M."/>
        </authorList>
    </citation>
    <scope>NUCLEOTIDE SEQUENCE [LARGE SCALE GENOMIC DNA]</scope>
    <source>
        <strain evidence="4 6">CRBO_1381</strain>
    </source>
</reference>